<dbReference type="Pfam" id="PF00144">
    <property type="entry name" value="Beta-lactamase"/>
    <property type="match status" value="1"/>
</dbReference>
<keyword evidence="3" id="KW-1185">Reference proteome</keyword>
<dbReference type="GO" id="GO:0016787">
    <property type="term" value="F:hydrolase activity"/>
    <property type="evidence" value="ECO:0007669"/>
    <property type="project" value="UniProtKB-KW"/>
</dbReference>
<dbReference type="EMBL" id="JAUJEB010000006">
    <property type="protein sequence ID" value="MDN5215059.1"/>
    <property type="molecule type" value="Genomic_DNA"/>
</dbReference>
<dbReference type="EC" id="3.1.1.103" evidence="2"/>
<protein>
    <submittedName>
        <fullName evidence="2">Serine hydrolase domain-containing protein</fullName>
        <ecNumber evidence="2">3.1.1.103</ecNumber>
    </submittedName>
</protein>
<dbReference type="RefSeq" id="WP_346760398.1">
    <property type="nucleotide sequence ID" value="NZ_JAUJEB010000006.1"/>
</dbReference>
<dbReference type="InterPro" id="IPR050491">
    <property type="entry name" value="AmpC-like"/>
</dbReference>
<dbReference type="PANTHER" id="PTHR46825:SF12">
    <property type="entry name" value="PENICILLIN-BINDING PROTEIN 4"/>
    <property type="match status" value="1"/>
</dbReference>
<name>A0ABT8LB98_9BACT</name>
<feature type="domain" description="Beta-lactamase-related" evidence="1">
    <location>
        <begin position="53"/>
        <end position="363"/>
    </location>
</feature>
<dbReference type="Proteomes" id="UP001172083">
    <property type="component" value="Unassembled WGS sequence"/>
</dbReference>
<comment type="caution">
    <text evidence="2">The sequence shown here is derived from an EMBL/GenBank/DDBJ whole genome shotgun (WGS) entry which is preliminary data.</text>
</comment>
<gene>
    <name evidence="2" type="ORF">QQ020_23460</name>
</gene>
<evidence type="ECO:0000259" key="1">
    <source>
        <dbReference type="Pfam" id="PF00144"/>
    </source>
</evidence>
<dbReference type="InterPro" id="IPR001466">
    <property type="entry name" value="Beta-lactam-related"/>
</dbReference>
<reference evidence="2" key="1">
    <citation type="submission" date="2023-06" db="EMBL/GenBank/DDBJ databases">
        <title>Genomic of Agaribacillus aureum.</title>
        <authorList>
            <person name="Wang G."/>
        </authorList>
    </citation>
    <scope>NUCLEOTIDE SEQUENCE</scope>
    <source>
        <strain evidence="2">BMA12</strain>
    </source>
</reference>
<proteinExistence type="predicted"/>
<dbReference type="PANTHER" id="PTHR46825">
    <property type="entry name" value="D-ALANYL-D-ALANINE-CARBOXYPEPTIDASE/ENDOPEPTIDASE AMPH"/>
    <property type="match status" value="1"/>
</dbReference>
<dbReference type="Gene3D" id="3.40.710.10">
    <property type="entry name" value="DD-peptidase/beta-lactamase superfamily"/>
    <property type="match status" value="1"/>
</dbReference>
<sequence>MRTFTPIFLLLILIGCVTQSEKDKDLLTERISRIENGLQPNLQIQGDSIPNYNIEARMKELGIPGVSIAVINGGQLEWAKGYGVADSSENRPVTTETMFLAGSISKPVAAIRTHQLAEEGVISLDSNVNKYLTSWKLPENEFTEKEKVTPRRILNHTAGLTVWGFPGYDKGDTIPSVSEVLDGQGNTDSVRVYKEPGESWMYSGGGYTIMQLMITDIERKSFPEIMQTHVLDPLGMTASTFKNPLPHQYHSIAATGYRVNGDEVEGKWPIYPEMAAAGLWTTPSQLILYAQEIQQIYQAQQDGLLKASTVSEMLTPGMNNHGLGPVVREHTFGHGGADEGFRADLVAWKENPVAIVIMVNSDNGSIIQEIKLSIAKEYGLLGIEPIKRVVQKQSVEELQRFTGKYNIPELGDVEIIVKDNGLEHLAPFAPEPIFLLPASDSTFFNKNNGEYLQFLQNGDSITGFRFYRFEATKIE</sequence>
<dbReference type="PROSITE" id="PS51257">
    <property type="entry name" value="PROKAR_LIPOPROTEIN"/>
    <property type="match status" value="1"/>
</dbReference>
<evidence type="ECO:0000313" key="3">
    <source>
        <dbReference type="Proteomes" id="UP001172083"/>
    </source>
</evidence>
<accession>A0ABT8LB98</accession>
<keyword evidence="2" id="KW-0378">Hydrolase</keyword>
<organism evidence="2 3">
    <name type="scientific">Agaribacillus aureus</name>
    <dbReference type="NCBI Taxonomy" id="3051825"/>
    <lineage>
        <taxon>Bacteria</taxon>
        <taxon>Pseudomonadati</taxon>
        <taxon>Bacteroidota</taxon>
        <taxon>Cytophagia</taxon>
        <taxon>Cytophagales</taxon>
        <taxon>Splendidivirgaceae</taxon>
        <taxon>Agaribacillus</taxon>
    </lineage>
</organism>
<dbReference type="InterPro" id="IPR012338">
    <property type="entry name" value="Beta-lactam/transpept-like"/>
</dbReference>
<evidence type="ECO:0000313" key="2">
    <source>
        <dbReference type="EMBL" id="MDN5215059.1"/>
    </source>
</evidence>
<dbReference type="SUPFAM" id="SSF56601">
    <property type="entry name" value="beta-lactamase/transpeptidase-like"/>
    <property type="match status" value="1"/>
</dbReference>